<dbReference type="AlphaFoldDB" id="A0A0D2WUX6"/>
<evidence type="ECO:0000256" key="2">
    <source>
        <dbReference type="ARBA" id="ARBA00022741"/>
    </source>
</evidence>
<keyword evidence="8" id="KW-0675">Receptor</keyword>
<dbReference type="PhylomeDB" id="A0A0D2WUX6"/>
<dbReference type="SUPFAM" id="SSF52540">
    <property type="entry name" value="P-loop containing nucleoside triphosphate hydrolases"/>
    <property type="match status" value="1"/>
</dbReference>
<feature type="domain" description="AAA+ ATPase" evidence="7">
    <location>
        <begin position="200"/>
        <end position="385"/>
    </location>
</feature>
<dbReference type="InterPro" id="IPR044539">
    <property type="entry name" value="Pch2-like"/>
</dbReference>
<gene>
    <name evidence="8" type="ORF">CAOG_006828</name>
</gene>
<dbReference type="Pfam" id="PF23242">
    <property type="entry name" value="AAA_lid_TRIP13_C"/>
    <property type="match status" value="1"/>
</dbReference>
<dbReference type="GO" id="GO:0005634">
    <property type="term" value="C:nucleus"/>
    <property type="evidence" value="ECO:0007669"/>
    <property type="project" value="TreeGrafter"/>
</dbReference>
<keyword evidence="2 5" id="KW-0547">Nucleotide-binding</keyword>
<dbReference type="InterPro" id="IPR003960">
    <property type="entry name" value="ATPase_AAA_CS"/>
</dbReference>
<dbReference type="InterPro" id="IPR058249">
    <property type="entry name" value="Pch2_C"/>
</dbReference>
<dbReference type="OrthoDB" id="10042665at2759"/>
<dbReference type="GO" id="GO:0005524">
    <property type="term" value="F:ATP binding"/>
    <property type="evidence" value="ECO:0007669"/>
    <property type="project" value="UniProtKB-KW"/>
</dbReference>
<dbReference type="Gene3D" id="3.40.50.300">
    <property type="entry name" value="P-loop containing nucleotide triphosphate hydrolases"/>
    <property type="match status" value="1"/>
</dbReference>
<accession>A0A0D2WUX6</accession>
<keyword evidence="9" id="KW-1185">Reference proteome</keyword>
<name>A0A0D2WUX6_CAPO3</name>
<dbReference type="GO" id="GO:0016887">
    <property type="term" value="F:ATP hydrolysis activity"/>
    <property type="evidence" value="ECO:0007669"/>
    <property type="project" value="InterPro"/>
</dbReference>
<evidence type="ECO:0000259" key="7">
    <source>
        <dbReference type="SMART" id="SM00382"/>
    </source>
</evidence>
<dbReference type="InParanoid" id="A0A0D2WUX6"/>
<dbReference type="PANTHER" id="PTHR45991:SF1">
    <property type="entry name" value="PACHYTENE CHECKPOINT PROTEIN 2 HOMOLOG"/>
    <property type="match status" value="1"/>
</dbReference>
<feature type="region of interest" description="Disordered" evidence="6">
    <location>
        <begin position="98"/>
        <end position="145"/>
    </location>
</feature>
<reference evidence="9" key="1">
    <citation type="submission" date="2011-02" db="EMBL/GenBank/DDBJ databases">
        <title>The Genome Sequence of Capsaspora owczarzaki ATCC 30864.</title>
        <authorList>
            <person name="Russ C."/>
            <person name="Cuomo C."/>
            <person name="Burger G."/>
            <person name="Gray M.W."/>
            <person name="Holland P.W.H."/>
            <person name="King N."/>
            <person name="Lang F.B.F."/>
            <person name="Roger A.J."/>
            <person name="Ruiz-Trillo I."/>
            <person name="Young S.K."/>
            <person name="Zeng Q."/>
            <person name="Gargeya S."/>
            <person name="Alvarado L."/>
            <person name="Berlin A."/>
            <person name="Chapman S.B."/>
            <person name="Chen Z."/>
            <person name="Freedman E."/>
            <person name="Gellesch M."/>
            <person name="Goldberg J."/>
            <person name="Griggs A."/>
            <person name="Gujja S."/>
            <person name="Heilman E."/>
            <person name="Heiman D."/>
            <person name="Howarth C."/>
            <person name="Mehta T."/>
            <person name="Neiman D."/>
            <person name="Pearson M."/>
            <person name="Roberts A."/>
            <person name="Saif S."/>
            <person name="Shea T."/>
            <person name="Shenoy N."/>
            <person name="Sisk P."/>
            <person name="Stolte C."/>
            <person name="Sykes S."/>
            <person name="White J."/>
            <person name="Yandava C."/>
            <person name="Haas B."/>
            <person name="Nusbaum C."/>
            <person name="Birren B."/>
        </authorList>
    </citation>
    <scope>NUCLEOTIDE SEQUENCE</scope>
    <source>
        <strain evidence="9">ATCC 30864</strain>
    </source>
</reference>
<dbReference type="SMART" id="SM00382">
    <property type="entry name" value="AAA"/>
    <property type="match status" value="1"/>
</dbReference>
<dbReference type="PROSITE" id="PS00674">
    <property type="entry name" value="AAA"/>
    <property type="match status" value="1"/>
</dbReference>
<comment type="similarity">
    <text evidence="1">Belongs to the AAA ATPase family. PCH2 subfamily.</text>
</comment>
<dbReference type="InterPro" id="IPR003959">
    <property type="entry name" value="ATPase_AAA_core"/>
</dbReference>
<dbReference type="Proteomes" id="UP000008743">
    <property type="component" value="Unassembled WGS sequence"/>
</dbReference>
<evidence type="ECO:0000256" key="5">
    <source>
        <dbReference type="RuleBase" id="RU003651"/>
    </source>
</evidence>
<evidence type="ECO:0000256" key="6">
    <source>
        <dbReference type="SAM" id="MobiDB-lite"/>
    </source>
</evidence>
<evidence type="ECO:0000313" key="8">
    <source>
        <dbReference type="EMBL" id="KJE96515.1"/>
    </source>
</evidence>
<dbReference type="EMBL" id="KE346371">
    <property type="protein sequence ID" value="KJE96515.1"/>
    <property type="molecule type" value="Genomic_DNA"/>
</dbReference>
<evidence type="ECO:0000313" key="9">
    <source>
        <dbReference type="Proteomes" id="UP000008743"/>
    </source>
</evidence>
<dbReference type="GO" id="GO:0005694">
    <property type="term" value="C:chromosome"/>
    <property type="evidence" value="ECO:0007669"/>
    <property type="project" value="TreeGrafter"/>
</dbReference>
<protein>
    <submittedName>
        <fullName evidence="8">Thyroid hormone receptor interactor 13</fullName>
    </submittedName>
</protein>
<dbReference type="Pfam" id="PF00004">
    <property type="entry name" value="AAA"/>
    <property type="match status" value="1"/>
</dbReference>
<sequence>MSFSALRERILSYLRQHDRVCTNITLHRLDFVTDQVLQNNVEFISISDNKTSAAEPGIVVSLADVQVDPGIPGVAPLSSVDNTVLMLHLYQMSDADTSGAIDMDQAPGSNHEHPPSFHADTTGFDGDQAAMNGAQPTSGEETAQEDASCMEYAIPNREFHGIWESLVFDQNGQVQSRLLQYATTAMLFSEYNVNSNVVSWNRVILLHGPPGSGKTSLCKVEEYFIRFVRCPIDLTCIPTSSFPPTPSSPKQALAQKLAIRLSGRHFAQGRFIEINSHNLFSKYFSESGKLVGRLFARIRQVVRDERTLVCLLIDEVESITAARQSASTGADPSDALRVVNAVLTQIDSLRHNRNVLLMATSNLTKCIDAAFLDRADIKMHVGYPSWRAVYTILFTAIQELMLRGIIAPVEPVLELLALDNVDNPSAPGVLSSVRLRDAAKAAQGISGRTLKKLPLLAHAFYSNGTVTMTLQAFITALHNVAEDQHRTAVETE</sequence>
<proteinExistence type="inferred from homology"/>
<keyword evidence="3 5" id="KW-0067">ATP-binding</keyword>
<dbReference type="InterPro" id="IPR003593">
    <property type="entry name" value="AAA+_ATPase"/>
</dbReference>
<evidence type="ECO:0000256" key="1">
    <source>
        <dbReference type="ARBA" id="ARBA00007271"/>
    </source>
</evidence>
<keyword evidence="4" id="KW-0469">Meiosis</keyword>
<dbReference type="InterPro" id="IPR027417">
    <property type="entry name" value="P-loop_NTPase"/>
</dbReference>
<dbReference type="GO" id="GO:0051598">
    <property type="term" value="P:meiotic recombination checkpoint signaling"/>
    <property type="evidence" value="ECO:0007669"/>
    <property type="project" value="TreeGrafter"/>
</dbReference>
<dbReference type="PANTHER" id="PTHR45991">
    <property type="entry name" value="PACHYTENE CHECKPOINT PROTEIN 2"/>
    <property type="match status" value="1"/>
</dbReference>
<evidence type="ECO:0000256" key="3">
    <source>
        <dbReference type="ARBA" id="ARBA00022840"/>
    </source>
</evidence>
<organism evidence="8 9">
    <name type="scientific">Capsaspora owczarzaki (strain ATCC 30864)</name>
    <dbReference type="NCBI Taxonomy" id="595528"/>
    <lineage>
        <taxon>Eukaryota</taxon>
        <taxon>Filasterea</taxon>
        <taxon>Capsaspora</taxon>
    </lineage>
</organism>
<evidence type="ECO:0000256" key="4">
    <source>
        <dbReference type="ARBA" id="ARBA00023254"/>
    </source>
</evidence>
<dbReference type="GO" id="GO:0007131">
    <property type="term" value="P:reciprocal meiotic recombination"/>
    <property type="evidence" value="ECO:0007669"/>
    <property type="project" value="TreeGrafter"/>
</dbReference>
<dbReference type="STRING" id="595528.A0A0D2WUX6"/>